<feature type="compositionally biased region" description="Basic and acidic residues" evidence="4">
    <location>
        <begin position="219"/>
        <end position="231"/>
    </location>
</feature>
<feature type="compositionally biased region" description="Basic and acidic residues" evidence="4">
    <location>
        <begin position="116"/>
        <end position="146"/>
    </location>
</feature>
<dbReference type="PANTHER" id="PTHR46040:SF3">
    <property type="entry name" value="HIGH MOBILITY GROUP PROTEIN 2"/>
    <property type="match status" value="1"/>
</dbReference>
<dbReference type="PANTHER" id="PTHR46040">
    <property type="entry name" value="HIGH MOBILITY GROUP PROTEIN 2"/>
    <property type="match status" value="1"/>
</dbReference>
<dbReference type="GO" id="GO:0010468">
    <property type="term" value="P:regulation of gene expression"/>
    <property type="evidence" value="ECO:0007669"/>
    <property type="project" value="TreeGrafter"/>
</dbReference>
<dbReference type="SUPFAM" id="SSF47095">
    <property type="entry name" value="HMG-box"/>
    <property type="match status" value="1"/>
</dbReference>
<feature type="compositionally biased region" description="Basic residues" evidence="4">
    <location>
        <begin position="158"/>
        <end position="167"/>
    </location>
</feature>
<feature type="compositionally biased region" description="Basic residues" evidence="4">
    <location>
        <begin position="195"/>
        <end position="205"/>
    </location>
</feature>
<feature type="compositionally biased region" description="Basic and acidic residues" evidence="4">
    <location>
        <begin position="180"/>
        <end position="194"/>
    </location>
</feature>
<dbReference type="AlphaFoldDB" id="A0A1D1VM17"/>
<gene>
    <name evidence="6" type="primary">RvY_13184-1</name>
    <name evidence="6" type="synonym">RvY_13184.1</name>
    <name evidence="6" type="ORF">RvY_13184</name>
</gene>
<feature type="compositionally biased region" description="Polar residues" evidence="4">
    <location>
        <begin position="207"/>
        <end position="218"/>
    </location>
</feature>
<comment type="caution">
    <text evidence="6">The sequence shown here is derived from an EMBL/GenBank/DDBJ whole genome shotgun (WGS) entry which is preliminary data.</text>
</comment>
<keyword evidence="1 3" id="KW-0238">DNA-binding</keyword>
<dbReference type="STRING" id="947166.A0A1D1VM17"/>
<evidence type="ECO:0000313" key="6">
    <source>
        <dbReference type="EMBL" id="GAV02645.1"/>
    </source>
</evidence>
<keyword evidence="2 3" id="KW-0539">Nucleus</keyword>
<organism evidence="6 7">
    <name type="scientific">Ramazzottius varieornatus</name>
    <name type="common">Water bear</name>
    <name type="synonym">Tardigrade</name>
    <dbReference type="NCBI Taxonomy" id="947166"/>
    <lineage>
        <taxon>Eukaryota</taxon>
        <taxon>Metazoa</taxon>
        <taxon>Ecdysozoa</taxon>
        <taxon>Tardigrada</taxon>
        <taxon>Eutardigrada</taxon>
        <taxon>Parachela</taxon>
        <taxon>Hypsibioidea</taxon>
        <taxon>Ramazzottiidae</taxon>
        <taxon>Ramazzottius</taxon>
    </lineage>
</organism>
<evidence type="ECO:0000256" key="2">
    <source>
        <dbReference type="ARBA" id="ARBA00023242"/>
    </source>
</evidence>
<accession>A0A1D1VM17</accession>
<feature type="region of interest" description="Disordered" evidence="4">
    <location>
        <begin position="116"/>
        <end position="231"/>
    </location>
</feature>
<reference evidence="6 7" key="1">
    <citation type="journal article" date="2016" name="Nat. Commun.">
        <title>Extremotolerant tardigrade genome and improved radiotolerance of human cultured cells by tardigrade-unique protein.</title>
        <authorList>
            <person name="Hashimoto T."/>
            <person name="Horikawa D.D."/>
            <person name="Saito Y."/>
            <person name="Kuwahara H."/>
            <person name="Kozuka-Hata H."/>
            <person name="Shin-I T."/>
            <person name="Minakuchi Y."/>
            <person name="Ohishi K."/>
            <person name="Motoyama A."/>
            <person name="Aizu T."/>
            <person name="Enomoto A."/>
            <person name="Kondo K."/>
            <person name="Tanaka S."/>
            <person name="Hara Y."/>
            <person name="Koshikawa S."/>
            <person name="Sagara H."/>
            <person name="Miura T."/>
            <person name="Yokobori S."/>
            <person name="Miyagawa K."/>
            <person name="Suzuki Y."/>
            <person name="Kubo T."/>
            <person name="Oyama M."/>
            <person name="Kohara Y."/>
            <person name="Fujiyama A."/>
            <person name="Arakawa K."/>
            <person name="Katayama T."/>
            <person name="Toyoda A."/>
            <person name="Kunieda T."/>
        </authorList>
    </citation>
    <scope>NUCLEOTIDE SEQUENCE [LARGE SCALE GENOMIC DNA]</scope>
    <source>
        <strain evidence="6 7">YOKOZUNA-1</strain>
    </source>
</reference>
<dbReference type="OrthoDB" id="1919336at2759"/>
<dbReference type="GO" id="GO:0003677">
    <property type="term" value="F:DNA binding"/>
    <property type="evidence" value="ECO:0007669"/>
    <property type="project" value="UniProtKB-UniRule"/>
</dbReference>
<dbReference type="SMART" id="SM00398">
    <property type="entry name" value="HMG"/>
    <property type="match status" value="1"/>
</dbReference>
<proteinExistence type="predicted"/>
<evidence type="ECO:0000256" key="3">
    <source>
        <dbReference type="PROSITE-ProRule" id="PRU00267"/>
    </source>
</evidence>
<dbReference type="InterPro" id="IPR009071">
    <property type="entry name" value="HMG_box_dom"/>
</dbReference>
<dbReference type="GO" id="GO:0005634">
    <property type="term" value="C:nucleus"/>
    <property type="evidence" value="ECO:0007669"/>
    <property type="project" value="UniProtKB-UniRule"/>
</dbReference>
<dbReference type="Gene3D" id="1.10.30.10">
    <property type="entry name" value="High mobility group box domain"/>
    <property type="match status" value="1"/>
</dbReference>
<feature type="DNA-binding region" description="HMG box" evidence="3">
    <location>
        <begin position="53"/>
        <end position="122"/>
    </location>
</feature>
<keyword evidence="7" id="KW-1185">Reference proteome</keyword>
<protein>
    <recommendedName>
        <fullName evidence="5">HMG box domain-containing protein</fullName>
    </recommendedName>
</protein>
<sequence length="389" mass="44362">MSGRNRKGTSPGEGSSRGRNASPDAVSDRSNNTHERRKSGPQRKRAQKDPNAPTRPLSAYLLFLLDKQEEIRKDNSEITGVADVTRMVGAAWREITPETKKKYEKKAAIEKEKYHQEMAEYEKTQDHRDWVASHNKQNDEESHEAEKDDADAASPAPKAKKRKHRRSGRDSGAEYSGGRKRTERETSVESDRPPKMLKKRGRMHPPKQSTPASGSSSPEKSDHMSAAQKRDVQKRALMVNNKKDSPSINFAQELRVPVFTKEFQAWNTQREKDLRTVRHAAHESEMDVAGMEMVQQHEKRAVEDAATAEAKLEVLRKAKNEIVNILLREFSGMKLPSGLMIDEDSVEEYMVELESVTTKNPARYAELLHKVRDVAPLLENYMPHLRDRY</sequence>
<dbReference type="Proteomes" id="UP000186922">
    <property type="component" value="Unassembled WGS sequence"/>
</dbReference>
<evidence type="ECO:0000259" key="5">
    <source>
        <dbReference type="PROSITE" id="PS50118"/>
    </source>
</evidence>
<dbReference type="InterPro" id="IPR036910">
    <property type="entry name" value="HMG_box_dom_sf"/>
</dbReference>
<name>A0A1D1VM17_RAMVA</name>
<evidence type="ECO:0000256" key="4">
    <source>
        <dbReference type="SAM" id="MobiDB-lite"/>
    </source>
</evidence>
<feature type="domain" description="HMG box" evidence="5">
    <location>
        <begin position="53"/>
        <end position="122"/>
    </location>
</feature>
<evidence type="ECO:0000313" key="7">
    <source>
        <dbReference type="Proteomes" id="UP000186922"/>
    </source>
</evidence>
<feature type="region of interest" description="Disordered" evidence="4">
    <location>
        <begin position="1"/>
        <end position="56"/>
    </location>
</feature>
<dbReference type="Pfam" id="PF00505">
    <property type="entry name" value="HMG_box"/>
    <property type="match status" value="1"/>
</dbReference>
<dbReference type="PROSITE" id="PS50118">
    <property type="entry name" value="HMG_BOX_2"/>
    <property type="match status" value="1"/>
</dbReference>
<dbReference type="EMBL" id="BDGG01000008">
    <property type="protein sequence ID" value="GAV02645.1"/>
    <property type="molecule type" value="Genomic_DNA"/>
</dbReference>
<feature type="compositionally biased region" description="Basic residues" evidence="4">
    <location>
        <begin position="35"/>
        <end position="46"/>
    </location>
</feature>
<evidence type="ECO:0000256" key="1">
    <source>
        <dbReference type="ARBA" id="ARBA00023125"/>
    </source>
</evidence>
<dbReference type="InterPro" id="IPR051965">
    <property type="entry name" value="ChromReg_NeuronalGeneExpr"/>
</dbReference>